<feature type="transmembrane region" description="Helical" evidence="8">
    <location>
        <begin position="99"/>
        <end position="123"/>
    </location>
</feature>
<comment type="caution">
    <text evidence="10">The sequence shown here is derived from an EMBL/GenBank/DDBJ whole genome shotgun (WGS) entry which is preliminary data.</text>
</comment>
<dbReference type="Gene3D" id="1.10.3720.10">
    <property type="entry name" value="MetI-like"/>
    <property type="match status" value="1"/>
</dbReference>
<comment type="similarity">
    <text evidence="8">Belongs to the binding-protein-dependent transport system permease family.</text>
</comment>
<keyword evidence="3" id="KW-1003">Cell membrane</keyword>
<evidence type="ECO:0000256" key="8">
    <source>
        <dbReference type="RuleBase" id="RU363032"/>
    </source>
</evidence>
<evidence type="ECO:0000256" key="3">
    <source>
        <dbReference type="ARBA" id="ARBA00022475"/>
    </source>
</evidence>
<name>A0A154L5C4_9PROT</name>
<proteinExistence type="inferred from homology"/>
<organism evidence="10 11">
    <name type="scientific">Thalassospira lucentensis</name>
    <dbReference type="NCBI Taxonomy" id="168935"/>
    <lineage>
        <taxon>Bacteria</taxon>
        <taxon>Pseudomonadati</taxon>
        <taxon>Pseudomonadota</taxon>
        <taxon>Alphaproteobacteria</taxon>
        <taxon>Rhodospirillales</taxon>
        <taxon>Thalassospiraceae</taxon>
        <taxon>Thalassospira</taxon>
    </lineage>
</organism>
<dbReference type="InterPro" id="IPR000515">
    <property type="entry name" value="MetI-like"/>
</dbReference>
<dbReference type="OrthoDB" id="9815533at2"/>
<dbReference type="InterPro" id="IPR035906">
    <property type="entry name" value="MetI-like_sf"/>
</dbReference>
<feature type="transmembrane region" description="Helical" evidence="8">
    <location>
        <begin position="58"/>
        <end position="87"/>
    </location>
</feature>
<keyword evidence="2 8" id="KW-0813">Transport</keyword>
<keyword evidence="5 8" id="KW-0812">Transmembrane</keyword>
<dbReference type="GO" id="GO:0055085">
    <property type="term" value="P:transmembrane transport"/>
    <property type="evidence" value="ECO:0007669"/>
    <property type="project" value="InterPro"/>
</dbReference>
<dbReference type="PANTHER" id="PTHR43357:SF4">
    <property type="entry name" value="INNER MEMBRANE ABC TRANSPORTER PERMEASE PROTEIN YDCV"/>
    <property type="match status" value="1"/>
</dbReference>
<evidence type="ECO:0000256" key="6">
    <source>
        <dbReference type="ARBA" id="ARBA00022989"/>
    </source>
</evidence>
<evidence type="ECO:0000313" key="10">
    <source>
        <dbReference type="EMBL" id="KZB64477.1"/>
    </source>
</evidence>
<evidence type="ECO:0000313" key="11">
    <source>
        <dbReference type="Proteomes" id="UP000076335"/>
    </source>
</evidence>
<dbReference type="EMBL" id="LPVY01000012">
    <property type="protein sequence ID" value="KZB64477.1"/>
    <property type="molecule type" value="Genomic_DNA"/>
</dbReference>
<dbReference type="SUPFAM" id="SSF161098">
    <property type="entry name" value="MetI-like"/>
    <property type="match status" value="1"/>
</dbReference>
<evidence type="ECO:0000256" key="7">
    <source>
        <dbReference type="ARBA" id="ARBA00023136"/>
    </source>
</evidence>
<gene>
    <name evidence="10" type="ORF">AUP42_00780</name>
</gene>
<dbReference type="Pfam" id="PF00528">
    <property type="entry name" value="BPD_transp_1"/>
    <property type="match status" value="1"/>
</dbReference>
<comment type="subcellular location">
    <subcellularLocation>
        <location evidence="1">Cell inner membrane</location>
        <topology evidence="1">Multi-pass membrane protein</topology>
    </subcellularLocation>
    <subcellularLocation>
        <location evidence="8">Cell membrane</location>
        <topology evidence="8">Multi-pass membrane protein</topology>
    </subcellularLocation>
</comment>
<protein>
    <submittedName>
        <fullName evidence="10">ABC transporter permease</fullName>
    </submittedName>
</protein>
<evidence type="ECO:0000256" key="2">
    <source>
        <dbReference type="ARBA" id="ARBA00022448"/>
    </source>
</evidence>
<keyword evidence="6 8" id="KW-1133">Transmembrane helix</keyword>
<dbReference type="CDD" id="cd06261">
    <property type="entry name" value="TM_PBP2"/>
    <property type="match status" value="1"/>
</dbReference>
<evidence type="ECO:0000256" key="5">
    <source>
        <dbReference type="ARBA" id="ARBA00022692"/>
    </source>
</evidence>
<reference evidence="10 11" key="1">
    <citation type="submission" date="2015-12" db="EMBL/GenBank/DDBJ databases">
        <title>Genome sequence of Thalassospira lucentensis MCCC 1A02072.</title>
        <authorList>
            <person name="Lu L."/>
            <person name="Lai Q."/>
            <person name="Shao Z."/>
            <person name="Qian P."/>
        </authorList>
    </citation>
    <scope>NUCLEOTIDE SEQUENCE [LARGE SCALE GENOMIC DNA]</scope>
    <source>
        <strain evidence="10 11">MCCC 1A02072</strain>
    </source>
</reference>
<dbReference type="PROSITE" id="PS50928">
    <property type="entry name" value="ABC_TM1"/>
    <property type="match status" value="1"/>
</dbReference>
<feature type="transmembrane region" description="Helical" evidence="8">
    <location>
        <begin position="129"/>
        <end position="155"/>
    </location>
</feature>
<evidence type="ECO:0000256" key="4">
    <source>
        <dbReference type="ARBA" id="ARBA00022519"/>
    </source>
</evidence>
<keyword evidence="7 8" id="KW-0472">Membrane</keyword>
<keyword evidence="4" id="KW-0997">Cell inner membrane</keyword>
<dbReference type="Proteomes" id="UP000076335">
    <property type="component" value="Unassembled WGS sequence"/>
</dbReference>
<feature type="transmembrane region" description="Helical" evidence="8">
    <location>
        <begin position="176"/>
        <end position="200"/>
    </location>
</feature>
<sequence length="272" mass="29708">MRRDWKFYSQLGLTIVLCLFIVVPVVMSALAGVTVNVFKGLSSGLTLRWVFEVWDLYAQSILLSLGIAMACLVVTLVAGVPLAYVLVRRPSRMMRLFEELLTLPVAIPGLALALALLITYGGVSGYRSSWLFILTGHVLFTLPFMVRSVAAVMAAMDMKMLEEGAASLGAGFWRRFFGVIVPNAKPGILAGALMVVTLSIGEFNLTWMLHTPLTKTLPVGLADAYASMRLEIGSAYTLIFFVLIMPLLIAMQALADRGKRASRRIDTAEDTL</sequence>
<feature type="transmembrane region" description="Helical" evidence="8">
    <location>
        <begin position="235"/>
        <end position="255"/>
    </location>
</feature>
<feature type="transmembrane region" description="Helical" evidence="8">
    <location>
        <begin position="12"/>
        <end position="38"/>
    </location>
</feature>
<dbReference type="AlphaFoldDB" id="A0A154L5C4"/>
<feature type="domain" description="ABC transmembrane type-1" evidence="9">
    <location>
        <begin position="61"/>
        <end position="251"/>
    </location>
</feature>
<dbReference type="RefSeq" id="WP_062951740.1">
    <property type="nucleotide sequence ID" value="NZ_LPVY01000012.1"/>
</dbReference>
<evidence type="ECO:0000256" key="1">
    <source>
        <dbReference type="ARBA" id="ARBA00004429"/>
    </source>
</evidence>
<dbReference type="GO" id="GO:0005886">
    <property type="term" value="C:plasma membrane"/>
    <property type="evidence" value="ECO:0007669"/>
    <property type="project" value="UniProtKB-SubCell"/>
</dbReference>
<evidence type="ECO:0000259" key="9">
    <source>
        <dbReference type="PROSITE" id="PS50928"/>
    </source>
</evidence>
<accession>A0A154L5C4</accession>
<dbReference type="PANTHER" id="PTHR43357">
    <property type="entry name" value="INNER MEMBRANE ABC TRANSPORTER PERMEASE PROTEIN YDCV"/>
    <property type="match status" value="1"/>
</dbReference>